<evidence type="ECO:0000313" key="1">
    <source>
        <dbReference type="EMBL" id="MFD2037297.1"/>
    </source>
</evidence>
<evidence type="ECO:0000313" key="2">
    <source>
        <dbReference type="Proteomes" id="UP001597361"/>
    </source>
</evidence>
<keyword evidence="1" id="KW-0449">Lipoprotein</keyword>
<reference evidence="2" key="1">
    <citation type="journal article" date="2019" name="Int. J. Syst. Evol. Microbiol.">
        <title>The Global Catalogue of Microorganisms (GCM) 10K type strain sequencing project: providing services to taxonomists for standard genome sequencing and annotation.</title>
        <authorList>
            <consortium name="The Broad Institute Genomics Platform"/>
            <consortium name="The Broad Institute Genome Sequencing Center for Infectious Disease"/>
            <person name="Wu L."/>
            <person name="Ma J."/>
        </authorList>
    </citation>
    <scope>NUCLEOTIDE SEQUENCE [LARGE SCALE GENOMIC DNA]</scope>
    <source>
        <strain evidence="2">CGMCC 1.15180</strain>
    </source>
</reference>
<sequence length="150" mass="17111">MSNLFAITTMLILLVSCNGDRIFEDYKGMERQSWNITDTIAFDLPIPRDESNALIGIKYNLDYKFRNLYVKYFLSDSLGVKFESQLLNISLFDSKGGRPTGSGFGSIFTRFDTLPLISGEQYTKIEFVQYMRVDELIGIEAVGFKLVNTK</sequence>
<accession>A0ABW4VSN8</accession>
<name>A0ABW4VSN8_9BACT</name>
<dbReference type="InterPro" id="IPR020018">
    <property type="entry name" value="Motility-assoc_lipoprot_GldH"/>
</dbReference>
<organism evidence="1 2">
    <name type="scientific">Belliella marina</name>
    <dbReference type="NCBI Taxonomy" id="1644146"/>
    <lineage>
        <taxon>Bacteria</taxon>
        <taxon>Pseudomonadati</taxon>
        <taxon>Bacteroidota</taxon>
        <taxon>Cytophagia</taxon>
        <taxon>Cytophagales</taxon>
        <taxon>Cyclobacteriaceae</taxon>
        <taxon>Belliella</taxon>
    </lineage>
</organism>
<protein>
    <submittedName>
        <fullName evidence="1">Gliding motility lipoprotein GldH</fullName>
    </submittedName>
</protein>
<comment type="caution">
    <text evidence="1">The sequence shown here is derived from an EMBL/GenBank/DDBJ whole genome shotgun (WGS) entry which is preliminary data.</text>
</comment>
<keyword evidence="2" id="KW-1185">Reference proteome</keyword>
<proteinExistence type="predicted"/>
<gene>
    <name evidence="1" type="ORF">ACFSKL_21040</name>
</gene>
<dbReference type="RefSeq" id="WP_376889051.1">
    <property type="nucleotide sequence ID" value="NZ_JBHUHR010000046.1"/>
</dbReference>
<dbReference type="EMBL" id="JBHUHR010000046">
    <property type="protein sequence ID" value="MFD2037297.1"/>
    <property type="molecule type" value="Genomic_DNA"/>
</dbReference>
<dbReference type="Proteomes" id="UP001597361">
    <property type="component" value="Unassembled WGS sequence"/>
</dbReference>
<dbReference type="Pfam" id="PF14109">
    <property type="entry name" value="GldH_lipo"/>
    <property type="match status" value="1"/>
</dbReference>